<dbReference type="RefSeq" id="WP_149097653.1">
    <property type="nucleotide sequence ID" value="NZ_BMMG01000002.1"/>
</dbReference>
<gene>
    <name evidence="2" type="ORF">ACD591_00880</name>
    <name evidence="1" type="ORF">FOE74_05790</name>
</gene>
<dbReference type="EMBL" id="VKKZ01000019">
    <property type="protein sequence ID" value="KAA6435460.1"/>
    <property type="molecule type" value="Genomic_DNA"/>
</dbReference>
<dbReference type="AlphaFoldDB" id="A0A5M8QKD3"/>
<evidence type="ECO:0000313" key="1">
    <source>
        <dbReference type="EMBL" id="KAA6435460.1"/>
    </source>
</evidence>
<accession>A0A5M8QKD3</accession>
<keyword evidence="4" id="KW-1185">Reference proteome</keyword>
<comment type="caution">
    <text evidence="1">The sequence shown here is derived from an EMBL/GenBank/DDBJ whole genome shotgun (WGS) entry which is preliminary data.</text>
</comment>
<reference evidence="1 3" key="2">
    <citation type="submission" date="2019-09" db="EMBL/GenBank/DDBJ databases">
        <title>A bacterium isolated from glacier soil.</title>
        <authorList>
            <person name="Liu Q."/>
        </authorList>
    </citation>
    <scope>NUCLEOTIDE SEQUENCE [LARGE SCALE GENOMIC DNA]</scope>
    <source>
        <strain evidence="1 3">MDT1-10-3</strain>
    </source>
</reference>
<reference evidence="1 3" key="1">
    <citation type="submission" date="2019-07" db="EMBL/GenBank/DDBJ databases">
        <authorList>
            <person name="Qu J.-H."/>
        </authorList>
    </citation>
    <scope>NUCLEOTIDE SEQUENCE [LARGE SCALE GENOMIC DNA]</scope>
    <source>
        <strain evidence="1 3">MDT1-10-3</strain>
    </source>
</reference>
<dbReference type="Proteomes" id="UP001570846">
    <property type="component" value="Unassembled WGS sequence"/>
</dbReference>
<dbReference type="OrthoDB" id="893896at2"/>
<evidence type="ECO:0000313" key="4">
    <source>
        <dbReference type="Proteomes" id="UP001570846"/>
    </source>
</evidence>
<organism evidence="1 3">
    <name type="scientific">Rufibacter glacialis</name>
    <dbReference type="NCBI Taxonomy" id="1259555"/>
    <lineage>
        <taxon>Bacteria</taxon>
        <taxon>Pseudomonadati</taxon>
        <taxon>Bacteroidota</taxon>
        <taxon>Cytophagia</taxon>
        <taxon>Cytophagales</taxon>
        <taxon>Hymenobacteraceae</taxon>
        <taxon>Rufibacter</taxon>
    </lineage>
</organism>
<name>A0A5M8QKD3_9BACT</name>
<evidence type="ECO:0000313" key="2">
    <source>
        <dbReference type="EMBL" id="MFA1769829.1"/>
    </source>
</evidence>
<dbReference type="EMBL" id="JBGOGF010000001">
    <property type="protein sequence ID" value="MFA1769829.1"/>
    <property type="molecule type" value="Genomic_DNA"/>
</dbReference>
<proteinExistence type="predicted"/>
<dbReference type="Proteomes" id="UP000323866">
    <property type="component" value="Unassembled WGS sequence"/>
</dbReference>
<evidence type="ECO:0000313" key="3">
    <source>
        <dbReference type="Proteomes" id="UP000323866"/>
    </source>
</evidence>
<protein>
    <submittedName>
        <fullName evidence="1">Uncharacterized protein</fullName>
    </submittedName>
</protein>
<sequence length="135" mass="15199">MQNEALPTITLVVYYRSTQPIATLPARSHDPALARLRECLEVIPCGQYYCLRLLDAREFRQARVLFPAIGNASRHHRFRGRLRKKAAKRPTTAPAQAFPLETYAPAPPLAARTPSGTSFRLDWIKAIFQVTLNGL</sequence>
<reference evidence="2 4" key="3">
    <citation type="submission" date="2024-08" db="EMBL/GenBank/DDBJ databases">
        <authorList>
            <person name="Wei W."/>
        </authorList>
    </citation>
    <scope>NUCLEOTIDE SEQUENCE [LARGE SCALE GENOMIC DNA]</scope>
    <source>
        <strain evidence="2 4">XU2</strain>
    </source>
</reference>